<organism evidence="1 2">
    <name type="scientific">Clostridium cavendishii DSM 21758</name>
    <dbReference type="NCBI Taxonomy" id="1121302"/>
    <lineage>
        <taxon>Bacteria</taxon>
        <taxon>Bacillati</taxon>
        <taxon>Bacillota</taxon>
        <taxon>Clostridia</taxon>
        <taxon>Eubacteriales</taxon>
        <taxon>Clostridiaceae</taxon>
        <taxon>Clostridium</taxon>
    </lineage>
</organism>
<reference evidence="1 2" key="1">
    <citation type="submission" date="2016-11" db="EMBL/GenBank/DDBJ databases">
        <authorList>
            <person name="Jaros S."/>
            <person name="Januszkiewicz K."/>
            <person name="Wedrychowicz H."/>
        </authorList>
    </citation>
    <scope>NUCLEOTIDE SEQUENCE [LARGE SCALE GENOMIC DNA]</scope>
    <source>
        <strain evidence="1 2">DSM 21758</strain>
    </source>
</reference>
<proteinExistence type="predicted"/>
<dbReference type="OrthoDB" id="1883977at2"/>
<dbReference type="AlphaFoldDB" id="A0A1M6J3K2"/>
<gene>
    <name evidence="1" type="ORF">SAMN02745163_01902</name>
</gene>
<keyword evidence="2" id="KW-1185">Reference proteome</keyword>
<evidence type="ECO:0000313" key="2">
    <source>
        <dbReference type="Proteomes" id="UP000184310"/>
    </source>
</evidence>
<dbReference type="RefSeq" id="WP_072986439.1">
    <property type="nucleotide sequence ID" value="NZ_FQZB01000008.1"/>
</dbReference>
<accession>A0A1M6J3K2</accession>
<dbReference type="Proteomes" id="UP000184310">
    <property type="component" value="Unassembled WGS sequence"/>
</dbReference>
<dbReference type="EMBL" id="FQZB01000008">
    <property type="protein sequence ID" value="SHJ41242.1"/>
    <property type="molecule type" value="Genomic_DNA"/>
</dbReference>
<name>A0A1M6J3K2_9CLOT</name>
<protein>
    <recommendedName>
        <fullName evidence="3">Replication initiator protein A</fullName>
    </recommendedName>
</protein>
<sequence>MALTTTKSGIISKGVKVISIKIDEDFIENNLIDLPFIYYYKSKEPITAITYNWTTSDGTNRAVEVRSSKYGIPTPYEYDVLLALFRLYIKQHNNKIICISEEDTSEFDALDNTVSFSYRELIKEMGYKSYSNVLKTKVEKAIETLCDTNIYNTARGGLYNPFTKEYITDSKFQVGILDGYKTYNYITLKDEHGNVVLDENGQPIMKLDKNSIKDKCAVRIDRFFLKNLYYGNGKISDKNLRLSLKNDVARKVYLILNKWRNNRSEMFLKFETLYHRIPLNNEKSDYYRKRRVMDSLEELKNKGFIADYEKRKEGVNIIFNQEEKRFIAPKNDILSKYNSYEELLNGFKTHGIDDKSIAKYLKLHQIPYYQALLRLVEDKIDKIDNVKSYVLKGLIDEYENIDKKYYNNI</sequence>
<evidence type="ECO:0008006" key="3">
    <source>
        <dbReference type="Google" id="ProtNLM"/>
    </source>
</evidence>
<evidence type="ECO:0000313" key="1">
    <source>
        <dbReference type="EMBL" id="SHJ41242.1"/>
    </source>
</evidence>
<dbReference type="STRING" id="1121302.SAMN02745163_01902"/>